<keyword evidence="3" id="KW-1185">Reference proteome</keyword>
<organism evidence="2 3">
    <name type="scientific">Puccinia sorghi</name>
    <dbReference type="NCBI Taxonomy" id="27349"/>
    <lineage>
        <taxon>Eukaryota</taxon>
        <taxon>Fungi</taxon>
        <taxon>Dikarya</taxon>
        <taxon>Basidiomycota</taxon>
        <taxon>Pucciniomycotina</taxon>
        <taxon>Pucciniomycetes</taxon>
        <taxon>Pucciniales</taxon>
        <taxon>Pucciniaceae</taxon>
        <taxon>Puccinia</taxon>
    </lineage>
</organism>
<name>A0A0L6UEL4_9BASI</name>
<evidence type="ECO:0000313" key="2">
    <source>
        <dbReference type="EMBL" id="KNZ46951.1"/>
    </source>
</evidence>
<dbReference type="VEuPathDB" id="FungiDB:VP01_680g12"/>
<proteinExistence type="predicted"/>
<gene>
    <name evidence="2" type="ORF">VP01_680g12</name>
</gene>
<dbReference type="AlphaFoldDB" id="A0A0L6UEL4"/>
<dbReference type="EMBL" id="LAVV01012172">
    <property type="protein sequence ID" value="KNZ46951.1"/>
    <property type="molecule type" value="Genomic_DNA"/>
</dbReference>
<dbReference type="Proteomes" id="UP000037035">
    <property type="component" value="Unassembled WGS sequence"/>
</dbReference>
<reference evidence="2 3" key="1">
    <citation type="submission" date="2015-08" db="EMBL/GenBank/DDBJ databases">
        <title>Next Generation Sequencing and Analysis of the Genome of Puccinia sorghi L Schw, the Causal Agent of Maize Common Rust.</title>
        <authorList>
            <person name="Rochi L."/>
            <person name="Burguener G."/>
            <person name="Darino M."/>
            <person name="Turjanski A."/>
            <person name="Kreff E."/>
            <person name="Dieguez M.J."/>
            <person name="Sacco F."/>
        </authorList>
    </citation>
    <scope>NUCLEOTIDE SEQUENCE [LARGE SCALE GENOMIC DNA]</scope>
    <source>
        <strain evidence="2 3">RO10H11247</strain>
    </source>
</reference>
<accession>A0A0L6UEL4</accession>
<evidence type="ECO:0000256" key="1">
    <source>
        <dbReference type="SAM" id="MobiDB-lite"/>
    </source>
</evidence>
<evidence type="ECO:0000313" key="3">
    <source>
        <dbReference type="Proteomes" id="UP000037035"/>
    </source>
</evidence>
<feature type="region of interest" description="Disordered" evidence="1">
    <location>
        <begin position="1"/>
        <end position="34"/>
    </location>
</feature>
<protein>
    <submittedName>
        <fullName evidence="2">Uncharacterized protein</fullName>
    </submittedName>
</protein>
<comment type="caution">
    <text evidence="2">The sequence shown here is derived from an EMBL/GenBank/DDBJ whole genome shotgun (WGS) entry which is preliminary data.</text>
</comment>
<sequence length="46" mass="5622">MAKEEDKKRRKAKEHSALQEHAIGYNETTNTKKTSIRWQRWQMCHH</sequence>